<evidence type="ECO:0000256" key="2">
    <source>
        <dbReference type="ARBA" id="ARBA00093450"/>
    </source>
</evidence>
<dbReference type="Proteomes" id="UP001484239">
    <property type="component" value="Unassembled WGS sequence"/>
</dbReference>
<dbReference type="Gene3D" id="3.30.70.990">
    <property type="entry name" value="YajQ-like, domain 2"/>
    <property type="match status" value="1"/>
</dbReference>
<dbReference type="InterPro" id="IPR007551">
    <property type="entry name" value="YajQ/Smlt4090-like"/>
</dbReference>
<dbReference type="InterPro" id="IPR035571">
    <property type="entry name" value="UPF0234-like_C"/>
</dbReference>
<dbReference type="RefSeq" id="WP_405281125.1">
    <property type="nucleotide sequence ID" value="NZ_CP144380.1"/>
</dbReference>
<gene>
    <name evidence="4" type="ORF">WI372_17465</name>
</gene>
<dbReference type="SUPFAM" id="SSF89963">
    <property type="entry name" value="YajQ-like"/>
    <property type="match status" value="2"/>
</dbReference>
<reference evidence="4 5" key="1">
    <citation type="submission" date="2024-02" db="EMBL/GenBank/DDBJ databases">
        <title>A novel Gemmatimonadota bacterium.</title>
        <authorList>
            <person name="Du Z.-J."/>
            <person name="Ye Y.-Q."/>
        </authorList>
    </citation>
    <scope>NUCLEOTIDE SEQUENCE [LARGE SCALE GENOMIC DNA]</scope>
    <source>
        <strain evidence="4 5">DH-20</strain>
    </source>
</reference>
<comment type="similarity">
    <text evidence="2 3">Belongs to the YajQ family.</text>
</comment>
<proteinExistence type="inferred from homology"/>
<evidence type="ECO:0000256" key="1">
    <source>
        <dbReference type="ARBA" id="ARBA00022741"/>
    </source>
</evidence>
<keyword evidence="1 3" id="KW-0547">Nucleotide-binding</keyword>
<dbReference type="NCBIfam" id="NF003819">
    <property type="entry name" value="PRK05412.1"/>
    <property type="match status" value="1"/>
</dbReference>
<dbReference type="Gene3D" id="3.30.70.860">
    <property type="match status" value="1"/>
</dbReference>
<name>A0ABU9EF44_9BACT</name>
<protein>
    <recommendedName>
        <fullName evidence="3">Nucleotide-binding protein WI372_17465</fullName>
    </recommendedName>
</protein>
<dbReference type="PANTHER" id="PTHR30476:SF0">
    <property type="entry name" value="UPF0234 PROTEIN YAJQ"/>
    <property type="match status" value="1"/>
</dbReference>
<evidence type="ECO:0000313" key="5">
    <source>
        <dbReference type="Proteomes" id="UP001484239"/>
    </source>
</evidence>
<dbReference type="HAMAP" id="MF_00632">
    <property type="entry name" value="UPF0234"/>
    <property type="match status" value="1"/>
</dbReference>
<dbReference type="InterPro" id="IPR036183">
    <property type="entry name" value="YajQ-like_sf"/>
</dbReference>
<evidence type="ECO:0000313" key="4">
    <source>
        <dbReference type="EMBL" id="MEK9502789.1"/>
    </source>
</evidence>
<dbReference type="EMBL" id="JBBHLI010000015">
    <property type="protein sequence ID" value="MEK9502789.1"/>
    <property type="molecule type" value="Genomic_DNA"/>
</dbReference>
<keyword evidence="5" id="KW-1185">Reference proteome</keyword>
<organism evidence="4 5">
    <name type="scientific">Gaopeijia maritima</name>
    <dbReference type="NCBI Taxonomy" id="3119007"/>
    <lineage>
        <taxon>Bacteria</taxon>
        <taxon>Pseudomonadati</taxon>
        <taxon>Gemmatimonadota</taxon>
        <taxon>Longimicrobiia</taxon>
        <taxon>Gaopeijiales</taxon>
        <taxon>Gaopeijiaceae</taxon>
        <taxon>Gaopeijia</taxon>
    </lineage>
</organism>
<dbReference type="Pfam" id="PF04461">
    <property type="entry name" value="YajQ"/>
    <property type="match status" value="1"/>
</dbReference>
<sequence length="166" mass="18486">MAKTSSFDVSTGVDLQEVDNAVNQVHKEIATRYDFKGTDCTLDFDRKTASIKLEADDEYRLGQLLQVLREKLTRRGVPVKNLDEGDSEIGTLGRARQTVGLKQGIDQETAKKIVKAVKDGGFKKVQVAIQGEELRVSAPARDTLQEVIAFLKKGDWGLELQFGNYR</sequence>
<dbReference type="PANTHER" id="PTHR30476">
    <property type="entry name" value="UPF0234 PROTEIN YAJQ"/>
    <property type="match status" value="1"/>
</dbReference>
<dbReference type="InterPro" id="IPR035570">
    <property type="entry name" value="UPF0234_N"/>
</dbReference>
<dbReference type="CDD" id="cd11740">
    <property type="entry name" value="YajQ_like"/>
    <property type="match status" value="1"/>
</dbReference>
<comment type="caution">
    <text evidence="4">The sequence shown here is derived from an EMBL/GenBank/DDBJ whole genome shotgun (WGS) entry which is preliminary data.</text>
</comment>
<accession>A0ABU9EF44</accession>
<evidence type="ECO:0000256" key="3">
    <source>
        <dbReference type="HAMAP-Rule" id="MF_00632"/>
    </source>
</evidence>
<comment type="function">
    <text evidence="3">Nucleotide-binding protein.</text>
</comment>